<dbReference type="InParanoid" id="B8BQA9"/>
<comment type="pathway">
    <text evidence="3">Ketone metabolism; succinyl-CoA degradation; acetoacetyl-CoA from succinyl-CoA: step 1/1.</text>
</comment>
<dbReference type="OMA" id="YQFTTEH"/>
<feature type="active site" description="5-glutamyl coenzyme A thioester intermediate" evidence="4">
    <location>
        <position position="246"/>
    </location>
</feature>
<evidence type="ECO:0000313" key="5">
    <source>
        <dbReference type="EMBL" id="EED95751.1"/>
    </source>
</evidence>
<dbReference type="RefSeq" id="XP_002286110.1">
    <property type="nucleotide sequence ID" value="XM_002286074.1"/>
</dbReference>
<keyword evidence="2 3" id="KW-0808">Transferase</keyword>
<protein>
    <recommendedName>
        <fullName evidence="3">Succinyl-CoA:3-ketoacid-coenzyme A transferase</fullName>
        <ecNumber evidence="3">2.8.3.5</ecNumber>
    </recommendedName>
</protein>
<comment type="function">
    <text evidence="3">Key enzyme for ketone body catabolism. Transfers the CoA moiety from succinate to acetoacetate. Formation of the enzyme-CoA intermediate proceeds via an unstable anhydride species formed between the carboxylate groups of the enzyme and substrate.</text>
</comment>
<keyword evidence="3" id="KW-0496">Mitochondrion</keyword>
<comment type="similarity">
    <text evidence="1 3">Belongs to the 3-oxoacid CoA-transferase family.</text>
</comment>
<evidence type="ECO:0000256" key="4">
    <source>
        <dbReference type="PIRSR" id="PIRSR000858-1"/>
    </source>
</evidence>
<accession>B8BQA9</accession>
<comment type="catalytic activity">
    <reaction evidence="3">
        <text>a 3-oxo acid + succinyl-CoA = a 3-oxoacyl-CoA + succinate</text>
        <dbReference type="Rhea" id="RHEA:24564"/>
        <dbReference type="ChEBI" id="CHEBI:30031"/>
        <dbReference type="ChEBI" id="CHEBI:35973"/>
        <dbReference type="ChEBI" id="CHEBI:57292"/>
        <dbReference type="ChEBI" id="CHEBI:90726"/>
        <dbReference type="EC" id="2.8.3.5"/>
    </reaction>
</comment>
<dbReference type="SUPFAM" id="SSF100950">
    <property type="entry name" value="NagB/RpiA/CoA transferase-like"/>
    <property type="match status" value="2"/>
</dbReference>
<dbReference type="STRING" id="35128.B8BQA9"/>
<dbReference type="PaxDb" id="35128-Thaps174"/>
<dbReference type="AlphaFoldDB" id="B8BQA9"/>
<dbReference type="KEGG" id="tps:THAPSDRAFT_174"/>
<dbReference type="GeneID" id="7445641"/>
<dbReference type="Pfam" id="PF01144">
    <property type="entry name" value="CoA_trans"/>
    <property type="match status" value="1"/>
</dbReference>
<dbReference type="InterPro" id="IPR004165">
    <property type="entry name" value="CoA_trans_fam_I"/>
</dbReference>
<dbReference type="HOGENOM" id="CLU_026774_4_0_1"/>
<dbReference type="UniPathway" id="UPA00929">
    <property type="reaction ID" value="UER00894"/>
</dbReference>
<evidence type="ECO:0000256" key="3">
    <source>
        <dbReference type="PIRNR" id="PIRNR000858"/>
    </source>
</evidence>
<evidence type="ECO:0000313" key="6">
    <source>
        <dbReference type="Proteomes" id="UP000001449"/>
    </source>
</evidence>
<dbReference type="SMART" id="SM00882">
    <property type="entry name" value="CoA_trans"/>
    <property type="match status" value="1"/>
</dbReference>
<organism evidence="5 6">
    <name type="scientific">Thalassiosira pseudonana</name>
    <name type="common">Marine diatom</name>
    <name type="synonym">Cyclotella nana</name>
    <dbReference type="NCBI Taxonomy" id="35128"/>
    <lineage>
        <taxon>Eukaryota</taxon>
        <taxon>Sar</taxon>
        <taxon>Stramenopiles</taxon>
        <taxon>Ochrophyta</taxon>
        <taxon>Bacillariophyta</taxon>
        <taxon>Coscinodiscophyceae</taxon>
        <taxon>Thalassiosirophycidae</taxon>
        <taxon>Thalassiosirales</taxon>
        <taxon>Thalassiosiraceae</taxon>
        <taxon>Thalassiosira</taxon>
    </lineage>
</organism>
<sequence length="436" mass="46907">MLGDLATSNRIEAWTLPMGSISRMIRAQGTHSPGHITTVGLGTYVDPTPGVGTGGAANQLALDSPLNQELVTKLSIMGSDYLMYKALPIQVAIIRATTADSSGNLSFEHESLLCDQKNIAMAARNSGGVVLAQVKRLCAVGSLPSRSVGVPGAMVDCVCVVDEEDHDVFHRMSYTKRHDPVLCGEIKSPSDEVPKMPLDERKVIARRASFALKPGKVVNLGIGLPEGVASVAGEEGQLPFITLTTEPGVFGGLPASCQEFGPAVNADALVEMNQMFDYYDGGGLDMCFLGAAQISPQGDVNVSRMSQKKLIGPGGFINISQCTRNISFLCTFTAKGLSVDIDGDKGNLSIATEGKVKKFVNKVFETTFAGDEAVRRGQRVYYVTERAVFRRTANHRTIELMEIAPGIDLQRDILDQMEFDPIISPELKKLTPLERI</sequence>
<dbReference type="InterPro" id="IPR037171">
    <property type="entry name" value="NagB/RpiA_transferase-like"/>
</dbReference>
<proteinExistence type="inferred from homology"/>
<evidence type="ECO:0000256" key="2">
    <source>
        <dbReference type="ARBA" id="ARBA00022679"/>
    </source>
</evidence>
<reference evidence="5 6" key="2">
    <citation type="journal article" date="2008" name="Nature">
        <title>The Phaeodactylum genome reveals the evolutionary history of diatom genomes.</title>
        <authorList>
            <person name="Bowler C."/>
            <person name="Allen A.E."/>
            <person name="Badger J.H."/>
            <person name="Grimwood J."/>
            <person name="Jabbari K."/>
            <person name="Kuo A."/>
            <person name="Maheswari U."/>
            <person name="Martens C."/>
            <person name="Maumus F."/>
            <person name="Otillar R.P."/>
            <person name="Rayko E."/>
            <person name="Salamov A."/>
            <person name="Vandepoele K."/>
            <person name="Beszteri B."/>
            <person name="Gruber A."/>
            <person name="Heijde M."/>
            <person name="Katinka M."/>
            <person name="Mock T."/>
            <person name="Valentin K."/>
            <person name="Verret F."/>
            <person name="Berges J.A."/>
            <person name="Brownlee C."/>
            <person name="Cadoret J.P."/>
            <person name="Chiovitti A."/>
            <person name="Choi C.J."/>
            <person name="Coesel S."/>
            <person name="De Martino A."/>
            <person name="Detter J.C."/>
            <person name="Durkin C."/>
            <person name="Falciatore A."/>
            <person name="Fournet J."/>
            <person name="Haruta M."/>
            <person name="Huysman M.J."/>
            <person name="Jenkins B.D."/>
            <person name="Jiroutova K."/>
            <person name="Jorgensen R.E."/>
            <person name="Joubert Y."/>
            <person name="Kaplan A."/>
            <person name="Kroger N."/>
            <person name="Kroth P.G."/>
            <person name="La Roche J."/>
            <person name="Lindquist E."/>
            <person name="Lommer M."/>
            <person name="Martin-Jezequel V."/>
            <person name="Lopez P.J."/>
            <person name="Lucas S."/>
            <person name="Mangogna M."/>
            <person name="McGinnis K."/>
            <person name="Medlin L.K."/>
            <person name="Montsant A."/>
            <person name="Oudot-Le Secq M.P."/>
            <person name="Napoli C."/>
            <person name="Obornik M."/>
            <person name="Parker M.S."/>
            <person name="Petit J.L."/>
            <person name="Porcel B.M."/>
            <person name="Poulsen N."/>
            <person name="Robison M."/>
            <person name="Rychlewski L."/>
            <person name="Rynearson T.A."/>
            <person name="Schmutz J."/>
            <person name="Shapiro H."/>
            <person name="Siaut M."/>
            <person name="Stanley M."/>
            <person name="Sussman M.R."/>
            <person name="Taylor A.R."/>
            <person name="Vardi A."/>
            <person name="von Dassow P."/>
            <person name="Vyverman W."/>
            <person name="Willis A."/>
            <person name="Wyrwicz L.S."/>
            <person name="Rokhsar D.S."/>
            <person name="Weissenbach J."/>
            <person name="Armbrust E.V."/>
            <person name="Green B.R."/>
            <person name="Van de Peer Y."/>
            <person name="Grigoriev I.V."/>
        </authorList>
    </citation>
    <scope>NUCLEOTIDE SEQUENCE [LARGE SCALE GENOMIC DNA]</scope>
    <source>
        <strain evidence="5 6">CCMP1335</strain>
    </source>
</reference>
<dbReference type="GO" id="GO:0046952">
    <property type="term" value="P:ketone body catabolic process"/>
    <property type="evidence" value="ECO:0007669"/>
    <property type="project" value="InterPro"/>
</dbReference>
<dbReference type="Proteomes" id="UP000001449">
    <property type="component" value="Chromosome 1"/>
</dbReference>
<name>B8BQA9_THAPS</name>
<dbReference type="PANTHER" id="PTHR43293">
    <property type="entry name" value="ACETATE COA-TRANSFERASE YDIF"/>
    <property type="match status" value="1"/>
</dbReference>
<dbReference type="InterPro" id="IPR014388">
    <property type="entry name" value="3-oxoacid_CoA-transferase"/>
</dbReference>
<dbReference type="GO" id="GO:0008260">
    <property type="term" value="F:succinyl-CoA:3-oxo-acid CoA-transferase activity"/>
    <property type="evidence" value="ECO:0007669"/>
    <property type="project" value="UniProtKB-EC"/>
</dbReference>
<dbReference type="PANTHER" id="PTHR43293:SF1">
    <property type="entry name" value="ACETATE COA-TRANSFERASE YDIF"/>
    <property type="match status" value="1"/>
</dbReference>
<reference evidence="5 6" key="1">
    <citation type="journal article" date="2004" name="Science">
        <title>The genome of the diatom Thalassiosira pseudonana: ecology, evolution, and metabolism.</title>
        <authorList>
            <person name="Armbrust E.V."/>
            <person name="Berges J.A."/>
            <person name="Bowler C."/>
            <person name="Green B.R."/>
            <person name="Martinez D."/>
            <person name="Putnam N.H."/>
            <person name="Zhou S."/>
            <person name="Allen A.E."/>
            <person name="Apt K.E."/>
            <person name="Bechner M."/>
            <person name="Brzezinski M.A."/>
            <person name="Chaal B.K."/>
            <person name="Chiovitti A."/>
            <person name="Davis A.K."/>
            <person name="Demarest M.S."/>
            <person name="Detter J.C."/>
            <person name="Glavina T."/>
            <person name="Goodstein D."/>
            <person name="Hadi M.Z."/>
            <person name="Hellsten U."/>
            <person name="Hildebrand M."/>
            <person name="Jenkins B.D."/>
            <person name="Jurka J."/>
            <person name="Kapitonov V.V."/>
            <person name="Kroger N."/>
            <person name="Lau W.W."/>
            <person name="Lane T.W."/>
            <person name="Larimer F.W."/>
            <person name="Lippmeier J.C."/>
            <person name="Lucas S."/>
            <person name="Medina M."/>
            <person name="Montsant A."/>
            <person name="Obornik M."/>
            <person name="Parker M.S."/>
            <person name="Palenik B."/>
            <person name="Pazour G.J."/>
            <person name="Richardson P.M."/>
            <person name="Rynearson T.A."/>
            <person name="Saito M.A."/>
            <person name="Schwartz D.C."/>
            <person name="Thamatrakoln K."/>
            <person name="Valentin K."/>
            <person name="Vardi A."/>
            <person name="Wilkerson F.P."/>
            <person name="Rokhsar D.S."/>
        </authorList>
    </citation>
    <scope>NUCLEOTIDE SEQUENCE [LARGE SCALE GENOMIC DNA]</scope>
    <source>
        <strain evidence="5 6">CCMP1335</strain>
    </source>
</reference>
<evidence type="ECO:0000256" key="1">
    <source>
        <dbReference type="ARBA" id="ARBA00007154"/>
    </source>
</evidence>
<dbReference type="EMBL" id="CM000638">
    <property type="protein sequence ID" value="EED95751.1"/>
    <property type="molecule type" value="Genomic_DNA"/>
</dbReference>
<dbReference type="PIRSF" id="PIRSF000858">
    <property type="entry name" value="SCOT-t"/>
    <property type="match status" value="1"/>
</dbReference>
<dbReference type="EC" id="2.8.3.5" evidence="3"/>
<dbReference type="Gene3D" id="3.40.1080.10">
    <property type="entry name" value="Glutaconate Coenzyme A-transferase"/>
    <property type="match status" value="2"/>
</dbReference>
<keyword evidence="6" id="KW-1185">Reference proteome</keyword>
<dbReference type="eggNOG" id="KOG3822">
    <property type="taxonomic scope" value="Eukaryota"/>
</dbReference>
<gene>
    <name evidence="5" type="ORF">THAPSDRAFT_174</name>
</gene>